<dbReference type="EMBL" id="JAMXLR010000055">
    <property type="protein sequence ID" value="MCO6045458.1"/>
    <property type="molecule type" value="Genomic_DNA"/>
</dbReference>
<proteinExistence type="inferred from homology"/>
<reference evidence="8" key="1">
    <citation type="submission" date="2022-06" db="EMBL/GenBank/DDBJ databases">
        <title>Aeoliella straminimaris, a novel planctomycete from sediments.</title>
        <authorList>
            <person name="Vitorino I.R."/>
            <person name="Lage O.M."/>
        </authorList>
    </citation>
    <scope>NUCLEOTIDE SEQUENCE</scope>
    <source>
        <strain evidence="8">ICT_H6.2</strain>
    </source>
</reference>
<dbReference type="PANTHER" id="PTHR31776:SF0">
    <property type="entry name" value="ALPHA-L-ARABINOFURANOSIDASE 1"/>
    <property type="match status" value="1"/>
</dbReference>
<evidence type="ECO:0000256" key="3">
    <source>
        <dbReference type="ARBA" id="ARBA00012670"/>
    </source>
</evidence>
<dbReference type="SUPFAM" id="SSF51011">
    <property type="entry name" value="Glycosyl hydrolase domain"/>
    <property type="match status" value="1"/>
</dbReference>
<dbReference type="Pfam" id="PF06964">
    <property type="entry name" value="Alpha-L-AF_C"/>
    <property type="match status" value="1"/>
</dbReference>
<dbReference type="Pfam" id="PF22848">
    <property type="entry name" value="ASD1_dom"/>
    <property type="match status" value="1"/>
</dbReference>
<evidence type="ECO:0000256" key="1">
    <source>
        <dbReference type="ARBA" id="ARBA00001462"/>
    </source>
</evidence>
<keyword evidence="5" id="KW-0378">Hydrolase</keyword>
<evidence type="ECO:0000256" key="6">
    <source>
        <dbReference type="ARBA" id="ARBA00023180"/>
    </source>
</evidence>
<comment type="similarity">
    <text evidence="2">Belongs to the glycosyl hydrolase 51 family.</text>
</comment>
<dbReference type="InterPro" id="IPR010720">
    <property type="entry name" value="Alpha-L-AF_C"/>
</dbReference>
<dbReference type="Pfam" id="PF06439">
    <property type="entry name" value="3keto-disac_hyd"/>
    <property type="match status" value="1"/>
</dbReference>
<dbReference type="Proteomes" id="UP001155241">
    <property type="component" value="Unassembled WGS sequence"/>
</dbReference>
<name>A0A9X2FC54_9BACT</name>
<dbReference type="PANTHER" id="PTHR31776">
    <property type="entry name" value="ALPHA-L-ARABINOFURANOSIDASE 1"/>
    <property type="match status" value="1"/>
</dbReference>
<dbReference type="InterPro" id="IPR017853">
    <property type="entry name" value="GH"/>
</dbReference>
<dbReference type="Gene3D" id="3.20.20.80">
    <property type="entry name" value="Glycosidases"/>
    <property type="match status" value="1"/>
</dbReference>
<keyword evidence="6" id="KW-0325">Glycoprotein</keyword>
<dbReference type="AlphaFoldDB" id="A0A9X2FC54"/>
<comment type="catalytic activity">
    <reaction evidence="1">
        <text>Hydrolysis of terminal non-reducing alpha-L-arabinofuranoside residues in alpha-L-arabinosides.</text>
        <dbReference type="EC" id="3.2.1.55"/>
    </reaction>
</comment>
<comment type="caution">
    <text evidence="8">The sequence shown here is derived from an EMBL/GenBank/DDBJ whole genome shotgun (WGS) entry which is preliminary data.</text>
</comment>
<evidence type="ECO:0000313" key="9">
    <source>
        <dbReference type="Proteomes" id="UP001155241"/>
    </source>
</evidence>
<evidence type="ECO:0000256" key="4">
    <source>
        <dbReference type="ARBA" id="ARBA00022729"/>
    </source>
</evidence>
<protein>
    <recommendedName>
        <fullName evidence="3">non-reducing end alpha-L-arabinofuranosidase</fullName>
        <ecNumber evidence="3">3.2.1.55</ecNumber>
    </recommendedName>
</protein>
<keyword evidence="9" id="KW-1185">Reference proteome</keyword>
<dbReference type="SUPFAM" id="SSF49785">
    <property type="entry name" value="Galactose-binding domain-like"/>
    <property type="match status" value="1"/>
</dbReference>
<dbReference type="Gene3D" id="2.60.120.560">
    <property type="entry name" value="Exo-inulinase, domain 1"/>
    <property type="match status" value="1"/>
</dbReference>
<dbReference type="Gene3D" id="2.60.120.260">
    <property type="entry name" value="Galactose-binding domain-like"/>
    <property type="match status" value="1"/>
</dbReference>
<evidence type="ECO:0000313" key="8">
    <source>
        <dbReference type="EMBL" id="MCO6045458.1"/>
    </source>
</evidence>
<dbReference type="InterPro" id="IPR055235">
    <property type="entry name" value="ASD1_cat"/>
</dbReference>
<dbReference type="RefSeq" id="WP_252853570.1">
    <property type="nucleotide sequence ID" value="NZ_JAMXLR010000055.1"/>
</dbReference>
<dbReference type="EC" id="3.2.1.55" evidence="3"/>
<organism evidence="8 9">
    <name type="scientific">Aeoliella straminimaris</name>
    <dbReference type="NCBI Taxonomy" id="2954799"/>
    <lineage>
        <taxon>Bacteria</taxon>
        <taxon>Pseudomonadati</taxon>
        <taxon>Planctomycetota</taxon>
        <taxon>Planctomycetia</taxon>
        <taxon>Pirellulales</taxon>
        <taxon>Lacipirellulaceae</taxon>
        <taxon>Aeoliella</taxon>
    </lineage>
</organism>
<dbReference type="GO" id="GO:0046556">
    <property type="term" value="F:alpha-L-arabinofuranosidase activity"/>
    <property type="evidence" value="ECO:0007669"/>
    <property type="project" value="UniProtKB-EC"/>
</dbReference>
<feature type="domain" description="Alpha-L-arabinofuranosidase C-terminal" evidence="7">
    <location>
        <begin position="461"/>
        <end position="807"/>
    </location>
</feature>
<dbReference type="InterPro" id="IPR008979">
    <property type="entry name" value="Galactose-bd-like_sf"/>
</dbReference>
<dbReference type="InterPro" id="IPR051563">
    <property type="entry name" value="Glycosyl_Hydrolase_51"/>
</dbReference>
<dbReference type="SUPFAM" id="SSF51445">
    <property type="entry name" value="(Trans)glycosidases"/>
    <property type="match status" value="1"/>
</dbReference>
<evidence type="ECO:0000256" key="5">
    <source>
        <dbReference type="ARBA" id="ARBA00022801"/>
    </source>
</evidence>
<evidence type="ECO:0000259" key="7">
    <source>
        <dbReference type="SMART" id="SM00813"/>
    </source>
</evidence>
<dbReference type="InterPro" id="IPR010496">
    <property type="entry name" value="AL/BT2_dom"/>
</dbReference>
<evidence type="ECO:0000256" key="2">
    <source>
        <dbReference type="ARBA" id="ARBA00007186"/>
    </source>
</evidence>
<dbReference type="SMART" id="SM00813">
    <property type="entry name" value="Alpha-L-AF_C"/>
    <property type="match status" value="1"/>
</dbReference>
<sequence length="817" mass="90815">MAFYFLLRNSILALGLLLLLNPILVAAESDSQRGAFHVTIQGDAQGVPFSPTMHGVFFEDINYAADGGLYAELIQNRSFEHRDHLYAWKPTSDSVAIEIATDNPLHANNPSFCRVAVETAGAGIANGGYDGLDLEQGAKYLVSLHVRGPGGNVFVILRGANGEEAAKATLGRVTGEWQHLEGQLVPGSDVRDGRLEVVFDQPGTFDVDMVSLFPADTFHGRRNGLRKDLAQKLADLKPGFVRFPGGCIVEGRTLDNAYQWKDTVGPIWQRKQNYNLWTNRDNPQYHQTYGLGFFEFFQFCEDIGAEAVPIVNCGMACQARRGQPAPMDELGPWVQDALDLVEFANGPVDTKWGRVRAEMGHPEPFNLKYLGVGNEQWMEDYFERYLVFHQALAAQYPDLQIISTSGPQANDGYYQYAWQRFDNDVPADLVDEHYYRSPQWFLANSERYDRYDPQGPKVFAGEFAAHESNRASTLRAAVSEAAFMTGLWRNADVVTMASYAPLFAREGNVQWTPDLIWFNNTESYGTPSYYVQAMYGQHVPDVSLPTEVDASEVAAPQFRGRVGVGTWLTQAEFKDIRVTQGEQVLYEWDGSLDGWDKFGGDWSVVDGVIRQTSEAENVRAFVGDEDWSDYTLELKARKLAGREGFLVSFASRDPRVTSWWNLGGWGNTDHGLESPTIPLQRIRGSIDTGRWYDVRIEVKPTAVICYLDGKELQRAEVQPTPTIFAASGWDEQTGEYVVAIANAGDQARQGVIQVAGGKFSGDARLVTLTSESPLDVNSFASPEKVVPQEKTVAVREGTVPFELPGTSFTIVRAKGTR</sequence>
<gene>
    <name evidence="8" type="ORF">NG895_16225</name>
</gene>
<accession>A0A9X2FC54</accession>
<dbReference type="GO" id="GO:0046373">
    <property type="term" value="P:L-arabinose metabolic process"/>
    <property type="evidence" value="ECO:0007669"/>
    <property type="project" value="InterPro"/>
</dbReference>
<keyword evidence="4" id="KW-0732">Signal</keyword>